<keyword evidence="1 6" id="KW-0285">Flavoprotein</keyword>
<comment type="caution">
    <text evidence="6">Lacks conserved residue(s) required for the propagation of feature annotation.</text>
</comment>
<evidence type="ECO:0000256" key="1">
    <source>
        <dbReference type="ARBA" id="ARBA00022630"/>
    </source>
</evidence>
<comment type="cofactor">
    <cofactor evidence="6">
        <name>FMN</name>
        <dbReference type="ChEBI" id="CHEBI:58210"/>
    </cofactor>
    <text evidence="6">Binds 1 FMN per subunit.</text>
</comment>
<proteinExistence type="inferred from homology"/>
<evidence type="ECO:0000256" key="3">
    <source>
        <dbReference type="ARBA" id="ARBA00023002"/>
    </source>
</evidence>
<feature type="binding site" evidence="6">
    <location>
        <position position="9"/>
    </location>
    <ligand>
        <name>FMN</name>
        <dbReference type="ChEBI" id="CHEBI:58210"/>
    </ligand>
</feature>
<evidence type="ECO:0000313" key="9">
    <source>
        <dbReference type="Proteomes" id="UP000494111"/>
    </source>
</evidence>
<feature type="binding site" evidence="6">
    <location>
        <begin position="15"/>
        <end position="17"/>
    </location>
    <ligand>
        <name>FMN</name>
        <dbReference type="ChEBI" id="CHEBI:58210"/>
    </ligand>
</feature>
<evidence type="ECO:0000256" key="4">
    <source>
        <dbReference type="ARBA" id="ARBA00023027"/>
    </source>
</evidence>
<dbReference type="HAMAP" id="MF_01216">
    <property type="entry name" value="Azoreductase_type1"/>
    <property type="match status" value="1"/>
</dbReference>
<comment type="function">
    <text evidence="6">Quinone reductase that provides resistance to thiol-specific stress caused by electrophilic quinones.</text>
</comment>
<evidence type="ECO:0000313" key="8">
    <source>
        <dbReference type="EMBL" id="CAB3724764.1"/>
    </source>
</evidence>
<dbReference type="InterPro" id="IPR029039">
    <property type="entry name" value="Flavoprotein-like_sf"/>
</dbReference>
<dbReference type="Pfam" id="PF02525">
    <property type="entry name" value="Flavodoxin_2"/>
    <property type="match status" value="1"/>
</dbReference>
<keyword evidence="2 6" id="KW-0288">FMN</keyword>
<dbReference type="GO" id="GO:0016655">
    <property type="term" value="F:oxidoreductase activity, acting on NAD(P)H, quinone or similar compound as acceptor"/>
    <property type="evidence" value="ECO:0007669"/>
    <property type="project" value="InterPro"/>
</dbReference>
<dbReference type="PANTHER" id="PTHR43741:SF4">
    <property type="entry name" value="FMN-DEPENDENT NADH:QUINONE OXIDOREDUCTASE"/>
    <property type="match status" value="1"/>
</dbReference>
<keyword evidence="4 6" id="KW-0520">NAD</keyword>
<dbReference type="GO" id="GO:0009055">
    <property type="term" value="F:electron transfer activity"/>
    <property type="evidence" value="ECO:0007669"/>
    <property type="project" value="UniProtKB-UniRule"/>
</dbReference>
<comment type="catalytic activity">
    <reaction evidence="5">
        <text>N,N-dimethyl-1,4-phenylenediamine + anthranilate + 2 NAD(+) = 2-(4-dimethylaminophenyl)diazenylbenzoate + 2 NADH + 2 H(+)</text>
        <dbReference type="Rhea" id="RHEA:55872"/>
        <dbReference type="ChEBI" id="CHEBI:15378"/>
        <dbReference type="ChEBI" id="CHEBI:15783"/>
        <dbReference type="ChEBI" id="CHEBI:16567"/>
        <dbReference type="ChEBI" id="CHEBI:57540"/>
        <dbReference type="ChEBI" id="CHEBI:57945"/>
        <dbReference type="ChEBI" id="CHEBI:71579"/>
        <dbReference type="EC" id="1.7.1.17"/>
    </reaction>
    <physiologicalReaction direction="right-to-left" evidence="5">
        <dbReference type="Rhea" id="RHEA:55874"/>
    </physiologicalReaction>
</comment>
<dbReference type="EMBL" id="CADIJO010000016">
    <property type="protein sequence ID" value="CAB3724764.1"/>
    <property type="molecule type" value="Genomic_DNA"/>
</dbReference>
<organism evidence="8 9">
    <name type="scientific">Achromobacter deleyi</name>
    <dbReference type="NCBI Taxonomy" id="1353891"/>
    <lineage>
        <taxon>Bacteria</taxon>
        <taxon>Pseudomonadati</taxon>
        <taxon>Pseudomonadota</taxon>
        <taxon>Betaproteobacteria</taxon>
        <taxon>Burkholderiales</taxon>
        <taxon>Alcaligenaceae</taxon>
        <taxon>Achromobacter</taxon>
    </lineage>
</organism>
<dbReference type="InterPro" id="IPR003680">
    <property type="entry name" value="Flavodoxin_fold"/>
</dbReference>
<dbReference type="Proteomes" id="UP000494111">
    <property type="component" value="Unassembled WGS sequence"/>
</dbReference>
<comment type="catalytic activity">
    <reaction evidence="6">
        <text>2 a quinone + NADH + H(+) = 2 a 1,4-benzosemiquinone + NAD(+)</text>
        <dbReference type="Rhea" id="RHEA:65952"/>
        <dbReference type="ChEBI" id="CHEBI:15378"/>
        <dbReference type="ChEBI" id="CHEBI:57540"/>
        <dbReference type="ChEBI" id="CHEBI:57945"/>
        <dbReference type="ChEBI" id="CHEBI:132124"/>
        <dbReference type="ChEBI" id="CHEBI:134225"/>
    </reaction>
</comment>
<dbReference type="GO" id="GO:0010181">
    <property type="term" value="F:FMN binding"/>
    <property type="evidence" value="ECO:0007669"/>
    <property type="project" value="UniProtKB-UniRule"/>
</dbReference>
<dbReference type="EC" id="1.6.5.-" evidence="6"/>
<dbReference type="GO" id="GO:0016652">
    <property type="term" value="F:oxidoreductase activity, acting on NAD(P)H as acceptor"/>
    <property type="evidence" value="ECO:0007669"/>
    <property type="project" value="UniProtKB-UniRule"/>
</dbReference>
<dbReference type="SUPFAM" id="SSF52218">
    <property type="entry name" value="Flavoproteins"/>
    <property type="match status" value="1"/>
</dbReference>
<protein>
    <recommendedName>
        <fullName evidence="6">FMN dependent NADH:quinone oxidoreductase</fullName>
        <ecNumber evidence="6">1.6.5.-</ecNumber>
    </recommendedName>
    <alternativeName>
        <fullName evidence="6">Azo-dye reductase</fullName>
    </alternativeName>
    <alternativeName>
        <fullName evidence="6">FMN-dependent NADH-azo compound oxidoreductase</fullName>
    </alternativeName>
    <alternativeName>
        <fullName evidence="6">FMN-dependent NADH-azoreductase</fullName>
        <ecNumber evidence="6">1.7.1.17</ecNumber>
    </alternativeName>
</protein>
<dbReference type="PANTHER" id="PTHR43741">
    <property type="entry name" value="FMN-DEPENDENT NADH-AZOREDUCTASE 1"/>
    <property type="match status" value="1"/>
</dbReference>
<evidence type="ECO:0000256" key="2">
    <source>
        <dbReference type="ARBA" id="ARBA00022643"/>
    </source>
</evidence>
<accession>A0A6S7AKW8</accession>
<evidence type="ECO:0000256" key="5">
    <source>
        <dbReference type="ARBA" id="ARBA00048542"/>
    </source>
</evidence>
<comment type="function">
    <text evidence="6">Also exhibits azoreductase activity. Catalyzes the reductive cleavage of the azo bond in aromatic azo compounds to the corresponding amines.</text>
</comment>
<sequence>MSILRLTCSPRGVGSESHRLSQFVVEHLARHDPVRGRDIVEIDANLLPHVDVDYARALGSPADPGSDVCGRGSLRQSDQLIQSLSDADYVVIATPMHNYTVPSALKVWIDHVVRVRSTFSVTREGKVGVLADRPVFVAASSGGLFSGPDARQPDFLTPYLKVALATIGLKRLTFFSVEGTAMGGQALDAARLRAQEQIAGHFSQQ</sequence>
<comment type="similarity">
    <text evidence="6">Belongs to the azoreductase type 1 family.</text>
</comment>
<feature type="binding site" evidence="6">
    <location>
        <begin position="140"/>
        <end position="143"/>
    </location>
    <ligand>
        <name>FMN</name>
        <dbReference type="ChEBI" id="CHEBI:58210"/>
    </ligand>
</feature>
<comment type="subunit">
    <text evidence="6">Homodimer.</text>
</comment>
<name>A0A6S7AKW8_9BURK</name>
<feature type="domain" description="Flavodoxin-like fold" evidence="7">
    <location>
        <begin position="1"/>
        <end position="198"/>
    </location>
</feature>
<gene>
    <name evidence="8" type="primary">azoR1</name>
    <name evidence="6" type="synonym">azoR</name>
    <name evidence="8" type="ORF">LMG3458_04294</name>
</gene>
<dbReference type="InterPro" id="IPR023048">
    <property type="entry name" value="NADH:quinone_OxRdtase_FMN_depd"/>
</dbReference>
<dbReference type="EC" id="1.7.1.17" evidence="6"/>
<evidence type="ECO:0000259" key="7">
    <source>
        <dbReference type="Pfam" id="PF02525"/>
    </source>
</evidence>
<dbReference type="Gene3D" id="3.40.50.360">
    <property type="match status" value="1"/>
</dbReference>
<reference evidence="8 9" key="1">
    <citation type="submission" date="2020-04" db="EMBL/GenBank/DDBJ databases">
        <authorList>
            <person name="De Canck E."/>
        </authorList>
    </citation>
    <scope>NUCLEOTIDE SEQUENCE [LARGE SCALE GENOMIC DNA]</scope>
    <source>
        <strain evidence="8 9">LMG 3458</strain>
    </source>
</reference>
<dbReference type="RefSeq" id="WP_175190841.1">
    <property type="nucleotide sequence ID" value="NZ_CADIJO010000016.1"/>
</dbReference>
<dbReference type="AlphaFoldDB" id="A0A6S7AKW8"/>
<dbReference type="InterPro" id="IPR050104">
    <property type="entry name" value="FMN-dep_NADH:Q_OxRdtase_AzoR1"/>
</dbReference>
<evidence type="ECO:0000256" key="6">
    <source>
        <dbReference type="HAMAP-Rule" id="MF_01216"/>
    </source>
</evidence>
<keyword evidence="3 6" id="KW-0560">Oxidoreductase</keyword>